<keyword evidence="10" id="KW-1185">Reference proteome</keyword>
<protein>
    <recommendedName>
        <fullName evidence="8">Tyr recombinase domain-containing protein</fullName>
    </recommendedName>
</protein>
<evidence type="ECO:0000256" key="1">
    <source>
        <dbReference type="ARBA" id="ARBA00004123"/>
    </source>
</evidence>
<dbReference type="PANTHER" id="PTHR31165:SF2">
    <property type="entry name" value="ALOG DOMAIN-CONTAINING PROTEIN"/>
    <property type="match status" value="1"/>
</dbReference>
<sequence length="498" mass="55794">MSKADAKLSDEYWRFVEDKFGPHSIDLMALDSNVMLDSNGQPLKHFTPFPCKSSSGANIPRMWLPPERCSVCNHVNDYGFNFCQSCGRDNLGQQTGLDNGDDYIVEKRLDYLNLMISSSEYMRKKSALEKQFELFLKSLGKCVLTATPRDVTQIFGHKDGKGKTQIHDLNCKNFGKFGTFTCNCPCRLAAGTVKSYLGQLKSIFELSGRGDKWYDATSGGNPACSLEVKNYLKAIQLEQAKSHVQQKQAKPLFLGKLKSVCEYLDARLQNPSLSLAEKYVVLRDQAFFKLQYFSGDRANDLGLVLIQEVKRFQGSSGIIFSHTVGKTLGNGKVNEFSVFRMEDKVICPVFALERYIEGAKNLGVTIETGYLFRTLNLNRTMVLDMPVSSSTINDRLKKYLTKLCLYEGETPHGIRGACAITMALSGINTHDAMDHIGWSSNSSFKRYSRISKMVGRGSVGSLMRNIVQNNNPVESVFESLSTTKIFELDTMFFLVLNV</sequence>
<dbReference type="InterPro" id="IPR011010">
    <property type="entry name" value="DNA_brk_join_enz"/>
</dbReference>
<dbReference type="GO" id="GO:0009299">
    <property type="term" value="P:mRNA transcription"/>
    <property type="evidence" value="ECO:0007669"/>
    <property type="project" value="TreeGrafter"/>
</dbReference>
<keyword evidence="4" id="KW-0238">DNA-binding</keyword>
<keyword evidence="3" id="KW-0805">Transcription regulation</keyword>
<organism evidence="9 10">
    <name type="scientific">Mytilus galloprovincialis</name>
    <name type="common">Mediterranean mussel</name>
    <dbReference type="NCBI Taxonomy" id="29158"/>
    <lineage>
        <taxon>Eukaryota</taxon>
        <taxon>Metazoa</taxon>
        <taxon>Spiralia</taxon>
        <taxon>Lophotrochozoa</taxon>
        <taxon>Mollusca</taxon>
        <taxon>Bivalvia</taxon>
        <taxon>Autobranchia</taxon>
        <taxon>Pteriomorphia</taxon>
        <taxon>Mytilida</taxon>
        <taxon>Mytiloidea</taxon>
        <taxon>Mytilidae</taxon>
        <taxon>Mytilinae</taxon>
        <taxon>Mytilus</taxon>
    </lineage>
</organism>
<evidence type="ECO:0000256" key="2">
    <source>
        <dbReference type="ARBA" id="ARBA00010308"/>
    </source>
</evidence>
<dbReference type="Gene3D" id="1.10.443.10">
    <property type="entry name" value="Intergrase catalytic core"/>
    <property type="match status" value="1"/>
</dbReference>
<dbReference type="PROSITE" id="PS51898">
    <property type="entry name" value="TYR_RECOMBINASE"/>
    <property type="match status" value="1"/>
</dbReference>
<dbReference type="PANTHER" id="PTHR31165">
    <property type="entry name" value="PROTEIN G1-LIKE2"/>
    <property type="match status" value="1"/>
</dbReference>
<proteinExistence type="inferred from homology"/>
<evidence type="ECO:0000256" key="7">
    <source>
        <dbReference type="ARBA" id="ARBA00023242"/>
    </source>
</evidence>
<dbReference type="Pfam" id="PF04852">
    <property type="entry name" value="ALOG_dom"/>
    <property type="match status" value="1"/>
</dbReference>
<gene>
    <name evidence="9" type="ORF">MGAL_10B093411</name>
</gene>
<dbReference type="InterPro" id="IPR013762">
    <property type="entry name" value="Integrase-like_cat_sf"/>
</dbReference>
<dbReference type="InterPro" id="IPR040222">
    <property type="entry name" value="ALOG"/>
</dbReference>
<comment type="caution">
    <text evidence="9">The sequence shown here is derived from an EMBL/GenBank/DDBJ whole genome shotgun (WGS) entry which is preliminary data.</text>
</comment>
<evidence type="ECO:0000259" key="8">
    <source>
        <dbReference type="PROSITE" id="PS51898"/>
    </source>
</evidence>
<dbReference type="Pfam" id="PF00589">
    <property type="entry name" value="Phage_integrase"/>
    <property type="match status" value="1"/>
</dbReference>
<reference evidence="9" key="1">
    <citation type="submission" date="2018-11" db="EMBL/GenBank/DDBJ databases">
        <authorList>
            <person name="Alioto T."/>
            <person name="Alioto T."/>
        </authorList>
    </citation>
    <scope>NUCLEOTIDE SEQUENCE</scope>
</reference>
<evidence type="ECO:0000256" key="6">
    <source>
        <dbReference type="ARBA" id="ARBA00023172"/>
    </source>
</evidence>
<comment type="similarity">
    <text evidence="2">Belongs to the plant homeotic and developmental regulators ALOG protein family.</text>
</comment>
<keyword evidence="6" id="KW-0233">DNA recombination</keyword>
<feature type="domain" description="Tyr recombinase" evidence="8">
    <location>
        <begin position="249"/>
        <end position="460"/>
    </location>
</feature>
<dbReference type="InterPro" id="IPR006936">
    <property type="entry name" value="ALOG_dom"/>
</dbReference>
<dbReference type="OrthoDB" id="6079920at2759"/>
<evidence type="ECO:0000313" key="9">
    <source>
        <dbReference type="EMBL" id="VDI00549.1"/>
    </source>
</evidence>
<keyword evidence="5" id="KW-0804">Transcription</keyword>
<evidence type="ECO:0000256" key="3">
    <source>
        <dbReference type="ARBA" id="ARBA00023015"/>
    </source>
</evidence>
<accession>A0A8B6C696</accession>
<dbReference type="GO" id="GO:0005634">
    <property type="term" value="C:nucleus"/>
    <property type="evidence" value="ECO:0007669"/>
    <property type="project" value="UniProtKB-SubCell"/>
</dbReference>
<name>A0A8B6C696_MYTGA</name>
<dbReference type="AlphaFoldDB" id="A0A8B6C696"/>
<evidence type="ECO:0000313" key="10">
    <source>
        <dbReference type="Proteomes" id="UP000596742"/>
    </source>
</evidence>
<dbReference type="GO" id="GO:0006310">
    <property type="term" value="P:DNA recombination"/>
    <property type="evidence" value="ECO:0007669"/>
    <property type="project" value="UniProtKB-KW"/>
</dbReference>
<dbReference type="SUPFAM" id="SSF56349">
    <property type="entry name" value="DNA breaking-rejoining enzymes"/>
    <property type="match status" value="1"/>
</dbReference>
<keyword evidence="7" id="KW-0539">Nucleus</keyword>
<dbReference type="Proteomes" id="UP000596742">
    <property type="component" value="Unassembled WGS sequence"/>
</dbReference>
<dbReference type="EMBL" id="UYJE01001242">
    <property type="protein sequence ID" value="VDI00549.1"/>
    <property type="molecule type" value="Genomic_DNA"/>
</dbReference>
<evidence type="ECO:0000256" key="4">
    <source>
        <dbReference type="ARBA" id="ARBA00023125"/>
    </source>
</evidence>
<dbReference type="GO" id="GO:0015074">
    <property type="term" value="P:DNA integration"/>
    <property type="evidence" value="ECO:0007669"/>
    <property type="project" value="InterPro"/>
</dbReference>
<comment type="subcellular location">
    <subcellularLocation>
        <location evidence="1">Nucleus</location>
    </subcellularLocation>
</comment>
<evidence type="ECO:0000256" key="5">
    <source>
        <dbReference type="ARBA" id="ARBA00023163"/>
    </source>
</evidence>
<dbReference type="InterPro" id="IPR002104">
    <property type="entry name" value="Integrase_catalytic"/>
</dbReference>
<dbReference type="GO" id="GO:0003677">
    <property type="term" value="F:DNA binding"/>
    <property type="evidence" value="ECO:0007669"/>
    <property type="project" value="UniProtKB-KW"/>
</dbReference>